<evidence type="ECO:0000256" key="1">
    <source>
        <dbReference type="ARBA" id="ARBA00010990"/>
    </source>
</evidence>
<dbReference type="GO" id="GO:0005829">
    <property type="term" value="C:cytosol"/>
    <property type="evidence" value="ECO:0007669"/>
    <property type="project" value="TreeGrafter"/>
</dbReference>
<proteinExistence type="inferred from homology"/>
<dbReference type="OrthoDB" id="9808281at2"/>
<dbReference type="GO" id="GO:0008897">
    <property type="term" value="F:holo-[acyl-carrier-protein] synthase activity"/>
    <property type="evidence" value="ECO:0007669"/>
    <property type="project" value="InterPro"/>
</dbReference>
<keyword evidence="5" id="KW-1185">Reference proteome</keyword>
<dbReference type="HOGENOM" id="CLU_109682_0_0_6"/>
<dbReference type="InterPro" id="IPR050559">
    <property type="entry name" value="P-Pant_transferase_sf"/>
</dbReference>
<comment type="similarity">
    <text evidence="1">Belongs to the P-Pant transferase superfamily. Gsp/Sfp/HetI/AcpT family.</text>
</comment>
<protein>
    <submittedName>
        <fullName evidence="4">4'-phosphopantetheinyl transferase</fullName>
    </submittedName>
</protein>
<dbReference type="EMBL" id="ATGI01000038">
    <property type="protein sequence ID" value="EPF70131.1"/>
    <property type="molecule type" value="Genomic_DNA"/>
</dbReference>
<gene>
    <name evidence="4" type="ORF">F945_03148</name>
</gene>
<comment type="caution">
    <text evidence="4">The sequence shown here is derived from an EMBL/GenBank/DDBJ whole genome shotgun (WGS) entry which is preliminary data.</text>
</comment>
<dbReference type="AlphaFoldDB" id="S3NTZ1"/>
<evidence type="ECO:0000313" key="5">
    <source>
        <dbReference type="Proteomes" id="UP000014568"/>
    </source>
</evidence>
<dbReference type="SUPFAM" id="SSF56214">
    <property type="entry name" value="4'-phosphopantetheinyl transferase"/>
    <property type="match status" value="2"/>
</dbReference>
<accession>S3NTZ1</accession>
<dbReference type="Gene3D" id="3.90.470.20">
    <property type="entry name" value="4'-phosphopantetheinyl transferase domain"/>
    <property type="match status" value="2"/>
</dbReference>
<keyword evidence="2 4" id="KW-0808">Transferase</keyword>
<dbReference type="InterPro" id="IPR008278">
    <property type="entry name" value="4-PPantetheinyl_Trfase_dom"/>
</dbReference>
<dbReference type="Pfam" id="PF01648">
    <property type="entry name" value="ACPS"/>
    <property type="match status" value="1"/>
</dbReference>
<dbReference type="GO" id="GO:0019878">
    <property type="term" value="P:lysine biosynthetic process via aminoadipic acid"/>
    <property type="evidence" value="ECO:0007669"/>
    <property type="project" value="TreeGrafter"/>
</dbReference>
<feature type="domain" description="4'-phosphopantetheinyl transferase" evidence="3">
    <location>
        <begin position="98"/>
        <end position="167"/>
    </location>
</feature>
<dbReference type="RefSeq" id="WP_016657517.1">
    <property type="nucleotide sequence ID" value="NZ_KE340355.1"/>
</dbReference>
<name>S3NTZ1_9GAMM</name>
<dbReference type="STRING" id="632955.GCA_000829675_00455"/>
<dbReference type="Proteomes" id="UP000014568">
    <property type="component" value="Unassembled WGS sequence"/>
</dbReference>
<evidence type="ECO:0000259" key="3">
    <source>
        <dbReference type="Pfam" id="PF01648"/>
    </source>
</evidence>
<dbReference type="PATRIC" id="fig|421052.3.peg.3079"/>
<dbReference type="InterPro" id="IPR037143">
    <property type="entry name" value="4-PPantetheinyl_Trfase_dom_sf"/>
</dbReference>
<sequence>MNKPRTSLEIDVVSLVEHQSTKTTLISRQQQVLERKQLIHQIKLQLLSDKLQQPLAEQDFAKTDWGKPYLKDHETFAFNQSHSHKHYVLASSWRHKDVGVDVEDLDRVVRFDALARHAFHDDEYALWQANEQDPILWLKIWTTKEAILKASGLGIRMSLKNLNTKIHVEHMGGIYQDDMLGTFAYQHYQLSGCMLTVAWRTSLSCKGFAFPQLSLKQSDLSVFKS</sequence>
<dbReference type="PANTHER" id="PTHR12215">
    <property type="entry name" value="PHOSPHOPANTETHEINE TRANSFERASE"/>
    <property type="match status" value="1"/>
</dbReference>
<evidence type="ECO:0000256" key="2">
    <source>
        <dbReference type="ARBA" id="ARBA00022679"/>
    </source>
</evidence>
<dbReference type="eggNOG" id="COG2091">
    <property type="taxonomic scope" value="Bacteria"/>
</dbReference>
<dbReference type="PANTHER" id="PTHR12215:SF10">
    <property type="entry name" value="L-AMINOADIPATE-SEMIALDEHYDE DEHYDROGENASE-PHOSPHOPANTETHEINYL TRANSFERASE"/>
    <property type="match status" value="1"/>
</dbReference>
<dbReference type="GO" id="GO:0000287">
    <property type="term" value="F:magnesium ion binding"/>
    <property type="evidence" value="ECO:0007669"/>
    <property type="project" value="InterPro"/>
</dbReference>
<evidence type="ECO:0000313" key="4">
    <source>
        <dbReference type="EMBL" id="EPF70131.1"/>
    </source>
</evidence>
<organism evidence="4 5">
    <name type="scientific">Acinetobacter rudis CIP 110305</name>
    <dbReference type="NCBI Taxonomy" id="421052"/>
    <lineage>
        <taxon>Bacteria</taxon>
        <taxon>Pseudomonadati</taxon>
        <taxon>Pseudomonadota</taxon>
        <taxon>Gammaproteobacteria</taxon>
        <taxon>Moraxellales</taxon>
        <taxon>Moraxellaceae</taxon>
        <taxon>Acinetobacter</taxon>
    </lineage>
</organism>
<reference evidence="4 5" key="1">
    <citation type="submission" date="2013-06" db="EMBL/GenBank/DDBJ databases">
        <title>The Genome Sequence of Acinetobacter rudis CIP 110305.</title>
        <authorList>
            <consortium name="The Broad Institute Genome Sequencing Platform"/>
            <consortium name="The Broad Institute Genome Sequencing Center for Infectious Disease"/>
            <person name="Cerqueira G."/>
            <person name="Feldgarden M."/>
            <person name="Courvalin P."/>
            <person name="Perichon B."/>
            <person name="Grillot-Courvalin C."/>
            <person name="Clermont D."/>
            <person name="Rocha E."/>
            <person name="Yoon E.-J."/>
            <person name="Nemec A."/>
            <person name="Young S.K."/>
            <person name="Zeng Q."/>
            <person name="Gargeya S."/>
            <person name="Fitzgerald M."/>
            <person name="Abouelleil A."/>
            <person name="Alvarado L."/>
            <person name="Berlin A.M."/>
            <person name="Chapman S.B."/>
            <person name="Dewar J."/>
            <person name="Goldberg J."/>
            <person name="Griggs A."/>
            <person name="Gujja S."/>
            <person name="Hansen M."/>
            <person name="Howarth C."/>
            <person name="Imamovic A."/>
            <person name="Larimer J."/>
            <person name="McCowan C."/>
            <person name="Murphy C."/>
            <person name="Pearson M."/>
            <person name="Priest M."/>
            <person name="Roberts A."/>
            <person name="Saif S."/>
            <person name="Shea T."/>
            <person name="Sykes S."/>
            <person name="Wortman J."/>
            <person name="Nusbaum C."/>
            <person name="Birren B."/>
        </authorList>
    </citation>
    <scope>NUCLEOTIDE SEQUENCE [LARGE SCALE GENOMIC DNA]</scope>
    <source>
        <strain evidence="4 5">CIP 110305</strain>
    </source>
</reference>